<feature type="compositionally biased region" description="Low complexity" evidence="1">
    <location>
        <begin position="113"/>
        <end position="125"/>
    </location>
</feature>
<feature type="compositionally biased region" description="Basic residues" evidence="1">
    <location>
        <begin position="1"/>
        <end position="23"/>
    </location>
</feature>
<feature type="region of interest" description="Disordered" evidence="1">
    <location>
        <begin position="102"/>
        <end position="125"/>
    </location>
</feature>
<evidence type="ECO:0000313" key="3">
    <source>
        <dbReference type="EMBL" id="TYR63233.1"/>
    </source>
</evidence>
<evidence type="ECO:0000256" key="1">
    <source>
        <dbReference type="SAM" id="MobiDB-lite"/>
    </source>
</evidence>
<keyword evidence="2" id="KW-0812">Transmembrane</keyword>
<protein>
    <submittedName>
        <fullName evidence="3">Uncharacterized protein</fullName>
    </submittedName>
</protein>
<feature type="compositionally biased region" description="Low complexity" evidence="1">
    <location>
        <begin position="24"/>
        <end position="40"/>
    </location>
</feature>
<dbReference type="RefSeq" id="WP_148903127.1">
    <property type="nucleotide sequence ID" value="NZ_VSZQ01000090.1"/>
</dbReference>
<reference evidence="3 4" key="1">
    <citation type="submission" date="2019-08" db="EMBL/GenBank/DDBJ databases">
        <title>Draft genome for granaticin producer strain Streptomyces parvus C05.</title>
        <authorList>
            <person name="Gonzalez-Pimentel J.L."/>
        </authorList>
    </citation>
    <scope>NUCLEOTIDE SEQUENCE [LARGE SCALE GENOMIC DNA]</scope>
    <source>
        <strain evidence="3 4">C05</strain>
    </source>
</reference>
<gene>
    <name evidence="3" type="ORF">FY004_17925</name>
</gene>
<feature type="transmembrane region" description="Helical" evidence="2">
    <location>
        <begin position="78"/>
        <end position="100"/>
    </location>
</feature>
<proteinExistence type="predicted"/>
<feature type="region of interest" description="Disordered" evidence="1">
    <location>
        <begin position="1"/>
        <end position="40"/>
    </location>
</feature>
<name>A0A5D4JHT4_9ACTN</name>
<dbReference type="EMBL" id="VSZQ01000090">
    <property type="protein sequence ID" value="TYR63233.1"/>
    <property type="molecule type" value="Genomic_DNA"/>
</dbReference>
<dbReference type="Proteomes" id="UP000323242">
    <property type="component" value="Unassembled WGS sequence"/>
</dbReference>
<keyword evidence="2" id="KW-1133">Transmembrane helix</keyword>
<comment type="caution">
    <text evidence="3">The sequence shown here is derived from an EMBL/GenBank/DDBJ whole genome shotgun (WGS) entry which is preliminary data.</text>
</comment>
<dbReference type="AlphaFoldDB" id="A0A5D4JHT4"/>
<sequence>MPHVRAHRRKDGTFVRAHHRSARSRSTARTSTTYRTPARRSISYTVPVQLGTTTRVRRYERADGTTVRGHNRTLPTRTAVRGGIGLSGIAVVFWVLLALFGGGTEQSPSGNGTAPTPAVSATTSR</sequence>
<accession>A0A5D4JHT4</accession>
<keyword evidence="4" id="KW-1185">Reference proteome</keyword>
<organism evidence="3 4">
    <name type="scientific">Streptomyces parvus</name>
    <dbReference type="NCBI Taxonomy" id="66428"/>
    <lineage>
        <taxon>Bacteria</taxon>
        <taxon>Bacillati</taxon>
        <taxon>Actinomycetota</taxon>
        <taxon>Actinomycetes</taxon>
        <taxon>Kitasatosporales</taxon>
        <taxon>Streptomycetaceae</taxon>
        <taxon>Streptomyces</taxon>
    </lineage>
</organism>
<evidence type="ECO:0000313" key="4">
    <source>
        <dbReference type="Proteomes" id="UP000323242"/>
    </source>
</evidence>
<keyword evidence="2" id="KW-0472">Membrane</keyword>
<evidence type="ECO:0000256" key="2">
    <source>
        <dbReference type="SAM" id="Phobius"/>
    </source>
</evidence>